<dbReference type="SMART" id="SM00460">
    <property type="entry name" value="TGc"/>
    <property type="match status" value="1"/>
</dbReference>
<dbReference type="KEGG" id="ffa:FFWV33_14975"/>
<dbReference type="PANTHER" id="PTHR33490">
    <property type="entry name" value="BLR5614 PROTEIN-RELATED"/>
    <property type="match status" value="1"/>
</dbReference>
<dbReference type="Pfam" id="PF01841">
    <property type="entry name" value="Transglut_core"/>
    <property type="match status" value="1"/>
</dbReference>
<dbReference type="Pfam" id="PF21295">
    <property type="entry name" value="Bact_transglu_N_2"/>
    <property type="match status" value="1"/>
</dbReference>
<accession>A0A2S1LGS8</accession>
<dbReference type="EMBL" id="CP020918">
    <property type="protein sequence ID" value="AWG22736.1"/>
    <property type="molecule type" value="Genomic_DNA"/>
</dbReference>
<dbReference type="Proteomes" id="UP000244527">
    <property type="component" value="Chromosome"/>
</dbReference>
<dbReference type="InterPro" id="IPR002931">
    <property type="entry name" value="Transglutaminase-like"/>
</dbReference>
<evidence type="ECO:0000259" key="1">
    <source>
        <dbReference type="SMART" id="SM00460"/>
    </source>
</evidence>
<dbReference type="InterPro" id="IPR048930">
    <property type="entry name" value="Bact_transglu_N_2"/>
</dbReference>
<gene>
    <name evidence="2" type="ORF">FFWV33_14975</name>
</gene>
<reference evidence="2 3" key="1">
    <citation type="submission" date="2017-04" db="EMBL/GenBank/DDBJ databases">
        <title>Compelte genome sequence of WV33.</title>
        <authorList>
            <person name="Lee P.C."/>
        </authorList>
    </citation>
    <scope>NUCLEOTIDE SEQUENCE [LARGE SCALE GENOMIC DNA]</scope>
    <source>
        <strain evidence="2 3">WV33</strain>
    </source>
</reference>
<feature type="domain" description="Transglutaminase-like" evidence="1">
    <location>
        <begin position="162"/>
        <end position="222"/>
    </location>
</feature>
<organism evidence="2 3">
    <name type="scientific">Flavobacterium faecale</name>
    <dbReference type="NCBI Taxonomy" id="1355330"/>
    <lineage>
        <taxon>Bacteria</taxon>
        <taxon>Pseudomonadati</taxon>
        <taxon>Bacteroidota</taxon>
        <taxon>Flavobacteriia</taxon>
        <taxon>Flavobacteriales</taxon>
        <taxon>Flavobacteriaceae</taxon>
        <taxon>Flavobacterium</taxon>
    </lineage>
</organism>
<dbReference type="PANTHER" id="PTHR33490:SF12">
    <property type="entry name" value="BLL5557 PROTEIN"/>
    <property type="match status" value="1"/>
</dbReference>
<dbReference type="SUPFAM" id="SSF54001">
    <property type="entry name" value="Cysteine proteinases"/>
    <property type="match status" value="1"/>
</dbReference>
<dbReference type="RefSeq" id="WP_108741653.1">
    <property type="nucleotide sequence ID" value="NZ_CP020918.1"/>
</dbReference>
<sequence>MKFNIQSTISYAVSAPTTFIFNIHAIRSNSQKILTESLVLDPPLAVEEFSYNGGAGRFVRLKSEGNANFTINYSATVETNYAIIDQRQEFQTVPVAELDGDIIPFLFPSRYCQSDKLQKLAYTEFGSIENVYSKVLAITDWIYNNVEYRSGSTDSQTAALDTITDRVGVCRDFAHLGISLCRALSIPARYLTCYAYTLQPPDFHACFEAYIGGNWIVFDATRLVPLNSLVKIANGRDAADAAVASIFGNAMSQNIQVSCEVAQDDFTPFWYNDNLMNGLSLQ</sequence>
<keyword evidence="3" id="KW-1185">Reference proteome</keyword>
<name>A0A2S1LGS8_9FLAO</name>
<dbReference type="OrthoDB" id="9804872at2"/>
<protein>
    <submittedName>
        <fullName evidence="2">Transglutaminase</fullName>
    </submittedName>
</protein>
<proteinExistence type="predicted"/>
<evidence type="ECO:0000313" key="2">
    <source>
        <dbReference type="EMBL" id="AWG22736.1"/>
    </source>
</evidence>
<dbReference type="AlphaFoldDB" id="A0A2S1LGS8"/>
<evidence type="ECO:0000313" key="3">
    <source>
        <dbReference type="Proteomes" id="UP000244527"/>
    </source>
</evidence>
<dbReference type="InterPro" id="IPR038765">
    <property type="entry name" value="Papain-like_cys_pep_sf"/>
</dbReference>
<dbReference type="Gene3D" id="3.10.620.30">
    <property type="match status" value="1"/>
</dbReference>
<dbReference type="Gene3D" id="2.60.40.2250">
    <property type="match status" value="1"/>
</dbReference>